<reference evidence="3" key="1">
    <citation type="journal article" date="2019" name="Int. J. Syst. Evol. Microbiol.">
        <title>The Global Catalogue of Microorganisms (GCM) 10K type strain sequencing project: providing services to taxonomists for standard genome sequencing and annotation.</title>
        <authorList>
            <consortium name="The Broad Institute Genomics Platform"/>
            <consortium name="The Broad Institute Genome Sequencing Center for Infectious Disease"/>
            <person name="Wu L."/>
            <person name="Ma J."/>
        </authorList>
    </citation>
    <scope>NUCLEOTIDE SEQUENCE [LARGE SCALE GENOMIC DNA]</scope>
    <source>
        <strain evidence="3">JCM 19134</strain>
    </source>
</reference>
<protein>
    <recommendedName>
        <fullName evidence="1">Glycosyl transferase family 1 domain-containing protein</fullName>
    </recommendedName>
</protein>
<dbReference type="EMBL" id="BAABLX010000009">
    <property type="protein sequence ID" value="GAA4939717.1"/>
    <property type="molecule type" value="Genomic_DNA"/>
</dbReference>
<dbReference type="SUPFAM" id="SSF53756">
    <property type="entry name" value="UDP-Glycosyltransferase/glycogen phosphorylase"/>
    <property type="match status" value="1"/>
</dbReference>
<proteinExistence type="predicted"/>
<evidence type="ECO:0000313" key="3">
    <source>
        <dbReference type="Proteomes" id="UP001409585"/>
    </source>
</evidence>
<dbReference type="InterPro" id="IPR001296">
    <property type="entry name" value="Glyco_trans_1"/>
</dbReference>
<dbReference type="Pfam" id="PF00534">
    <property type="entry name" value="Glycos_transf_1"/>
    <property type="match status" value="1"/>
</dbReference>
<dbReference type="PANTHER" id="PTHR45947:SF3">
    <property type="entry name" value="SULFOQUINOVOSYL TRANSFERASE SQD2"/>
    <property type="match status" value="1"/>
</dbReference>
<organism evidence="2 3">
    <name type="scientific">Halioxenophilus aromaticivorans</name>
    <dbReference type="NCBI Taxonomy" id="1306992"/>
    <lineage>
        <taxon>Bacteria</taxon>
        <taxon>Pseudomonadati</taxon>
        <taxon>Pseudomonadota</taxon>
        <taxon>Gammaproteobacteria</taxon>
        <taxon>Alteromonadales</taxon>
        <taxon>Alteromonadaceae</taxon>
        <taxon>Halioxenophilus</taxon>
    </lineage>
</organism>
<keyword evidence="3" id="KW-1185">Reference proteome</keyword>
<dbReference type="GO" id="GO:0016757">
    <property type="term" value="F:glycosyltransferase activity"/>
    <property type="evidence" value="ECO:0007669"/>
    <property type="project" value="InterPro"/>
</dbReference>
<evidence type="ECO:0000313" key="2">
    <source>
        <dbReference type="EMBL" id="GAA4939717.1"/>
    </source>
</evidence>
<sequence>MAGELVGYKKVDLAVEAFNKLGERLVVIGGGSELDRLKQLASDNVELKGKVSQSDFISYVQGCRALIFPGEEDFGIVPIEAMASGKPVLAYKSGGALDYVIPNKTGNFFKEQSVESLISCVEHFEQEEAHYSTSEIKEFAQSFTQSVFKEKFKSLVSQAIQDEACL</sequence>
<dbReference type="InterPro" id="IPR050194">
    <property type="entry name" value="Glycosyltransferase_grp1"/>
</dbReference>
<dbReference type="PANTHER" id="PTHR45947">
    <property type="entry name" value="SULFOQUINOVOSYL TRANSFERASE SQD2"/>
    <property type="match status" value="1"/>
</dbReference>
<dbReference type="AlphaFoldDB" id="A0AAV3U1U2"/>
<gene>
    <name evidence="2" type="ORF">GCM10025791_17480</name>
</gene>
<dbReference type="Gene3D" id="3.40.50.2000">
    <property type="entry name" value="Glycogen Phosphorylase B"/>
    <property type="match status" value="1"/>
</dbReference>
<dbReference type="Proteomes" id="UP001409585">
    <property type="component" value="Unassembled WGS sequence"/>
</dbReference>
<accession>A0AAV3U1U2</accession>
<comment type="caution">
    <text evidence="2">The sequence shown here is derived from an EMBL/GenBank/DDBJ whole genome shotgun (WGS) entry which is preliminary data.</text>
</comment>
<feature type="domain" description="Glycosyl transferase family 1" evidence="1">
    <location>
        <begin position="2"/>
        <end position="128"/>
    </location>
</feature>
<evidence type="ECO:0000259" key="1">
    <source>
        <dbReference type="Pfam" id="PF00534"/>
    </source>
</evidence>
<name>A0AAV3U1U2_9ALTE</name>